<name>A0A024K2H8_9MYCO</name>
<dbReference type="InterPro" id="IPR036661">
    <property type="entry name" value="Luciferase-like_sf"/>
</dbReference>
<proteinExistence type="predicted"/>
<dbReference type="PANTHER" id="PTHR43244:SF1">
    <property type="entry name" value="5,10-METHYLENETETRAHYDROMETHANOPTERIN REDUCTASE"/>
    <property type="match status" value="1"/>
</dbReference>
<keyword evidence="1" id="KW-0560">Oxidoreductase</keyword>
<dbReference type="Proteomes" id="UP000193710">
    <property type="component" value="Unassembled WGS sequence"/>
</dbReference>
<evidence type="ECO:0000313" key="5">
    <source>
        <dbReference type="Proteomes" id="UP000193710"/>
    </source>
</evidence>
<organism evidence="3">
    <name type="scientific">Mycobacterium triplex</name>
    <dbReference type="NCBI Taxonomy" id="47839"/>
    <lineage>
        <taxon>Bacteria</taxon>
        <taxon>Bacillati</taxon>
        <taxon>Actinomycetota</taxon>
        <taxon>Actinomycetes</taxon>
        <taxon>Mycobacteriales</taxon>
        <taxon>Mycobacteriaceae</taxon>
        <taxon>Mycobacterium</taxon>
        <taxon>Mycobacterium simiae complex</taxon>
    </lineage>
</organism>
<dbReference type="RefSeq" id="WP_036470995.1">
    <property type="nucleotide sequence ID" value="NZ_HG964446.1"/>
</dbReference>
<dbReference type="HOGENOM" id="CLU_027853_5_3_11"/>
<evidence type="ECO:0000256" key="1">
    <source>
        <dbReference type="ARBA" id="ARBA00023002"/>
    </source>
</evidence>
<reference evidence="3" key="2">
    <citation type="submission" date="2014-04" db="EMBL/GenBank/DDBJ databases">
        <authorList>
            <person name="Xu Y.W."/>
            <person name="Yang Q."/>
        </authorList>
    </citation>
    <scope>NUCLEOTIDE SEQUENCE</scope>
    <source>
        <strain evidence="3">DSM 44626</strain>
    </source>
</reference>
<sequence>MNSHVVTGYPLDNHRTTPIPAFAQFAKAVHDSPNIDYLWLWDELSGWFPGQLWSPENTPAAEFIDGNSTYDPFVQAAIALAHNPDANIRLSTDAIRSAPAELLRKVLTLSNATTGNVVVAVGAGELRQTKPFGYKRTEGLQRLEDILQLVRRLYDEPQPWTQETNHWHLKNATIGNHRPDKRPEFWALGGGPVLLDIAARYADGFEAASPQAIQTPEQFAETVNALRQQVESYGRDPEAFGFGIWSICVCHEDPEVIDKVLANPIVRYFAGQFGRLDQKRWLDEGETPVMPDGWHYAVKWAPFEQSDEEVRRIVDATPVSMSRKAYHVGTPKEMAKLHSEFVEAGARFVGWLDMTPLALGPQEGLESLRRADEMSALIKLPAGVVA</sequence>
<dbReference type="GO" id="GO:0016705">
    <property type="term" value="F:oxidoreductase activity, acting on paired donors, with incorporation or reduction of molecular oxygen"/>
    <property type="evidence" value="ECO:0007669"/>
    <property type="project" value="InterPro"/>
</dbReference>
<reference evidence="3" key="1">
    <citation type="journal article" date="2014" name="Genome Announc.">
        <title>Draft Genome Sequence of Mycobacterium triplex DSM 44626.</title>
        <authorList>
            <person name="Sassi M."/>
            <person name="Croce O."/>
            <person name="Robert C."/>
            <person name="Raoult D."/>
            <person name="Drancourt M."/>
        </authorList>
    </citation>
    <scope>NUCLEOTIDE SEQUENCE [LARGE SCALE GENOMIC DNA]</scope>
    <source>
        <strain evidence="3">DSM 44626</strain>
    </source>
</reference>
<dbReference type="OrthoDB" id="9775082at2"/>
<protein>
    <submittedName>
        <fullName evidence="3">Luciferase family protein</fullName>
    </submittedName>
</protein>
<accession>A0A024K2H8</accession>
<reference evidence="4 5" key="3">
    <citation type="submission" date="2016-01" db="EMBL/GenBank/DDBJ databases">
        <title>The new phylogeny of the genus Mycobacterium.</title>
        <authorList>
            <person name="Tarcisio F."/>
            <person name="Conor M."/>
            <person name="Antonella G."/>
            <person name="Elisabetta G."/>
            <person name="Giulia F.S."/>
            <person name="Sara T."/>
            <person name="Anna F."/>
            <person name="Clotilde B."/>
            <person name="Roberto B."/>
            <person name="Veronica D.S."/>
            <person name="Fabio R."/>
            <person name="Monica P."/>
            <person name="Olivier J."/>
            <person name="Enrico T."/>
            <person name="Nicola S."/>
        </authorList>
    </citation>
    <scope>NUCLEOTIDE SEQUENCE [LARGE SCALE GENOMIC DNA]</scope>
    <source>
        <strain evidence="4 5">DSM 44626</strain>
    </source>
</reference>
<dbReference type="AlphaFoldDB" id="A0A024K2H8"/>
<evidence type="ECO:0000313" key="3">
    <source>
        <dbReference type="EMBL" id="CDO90255.1"/>
    </source>
</evidence>
<evidence type="ECO:0000313" key="4">
    <source>
        <dbReference type="EMBL" id="ORW99929.1"/>
    </source>
</evidence>
<dbReference type="SUPFAM" id="SSF51679">
    <property type="entry name" value="Bacterial luciferase-like"/>
    <property type="match status" value="1"/>
</dbReference>
<keyword evidence="5" id="KW-1185">Reference proteome</keyword>
<dbReference type="EMBL" id="LQPY01000037">
    <property type="protein sequence ID" value="ORW99929.1"/>
    <property type="molecule type" value="Genomic_DNA"/>
</dbReference>
<feature type="domain" description="Luciferase-like" evidence="2">
    <location>
        <begin position="35"/>
        <end position="346"/>
    </location>
</feature>
<dbReference type="eggNOG" id="COG2141">
    <property type="taxonomic scope" value="Bacteria"/>
</dbReference>
<dbReference type="Pfam" id="PF00296">
    <property type="entry name" value="Bac_luciferase"/>
    <property type="match status" value="1"/>
</dbReference>
<dbReference type="InterPro" id="IPR011251">
    <property type="entry name" value="Luciferase-like_dom"/>
</dbReference>
<dbReference type="Gene3D" id="3.20.20.30">
    <property type="entry name" value="Luciferase-like domain"/>
    <property type="match status" value="1"/>
</dbReference>
<gene>
    <name evidence="4" type="ORF">AWC29_26565</name>
    <name evidence="3" type="ORF">BN973_04648</name>
</gene>
<dbReference type="EMBL" id="HG964446">
    <property type="protein sequence ID" value="CDO90255.1"/>
    <property type="molecule type" value="Genomic_DNA"/>
</dbReference>
<dbReference type="Proteomes" id="UP000028880">
    <property type="component" value="Unassembled WGS sequence"/>
</dbReference>
<dbReference type="STRING" id="47839.BN973_04648"/>
<dbReference type="InterPro" id="IPR050564">
    <property type="entry name" value="F420-G6PD/mer"/>
</dbReference>
<dbReference type="PANTHER" id="PTHR43244">
    <property type="match status" value="1"/>
</dbReference>
<evidence type="ECO:0000259" key="2">
    <source>
        <dbReference type="Pfam" id="PF00296"/>
    </source>
</evidence>